<keyword evidence="6" id="KW-0175">Coiled coil</keyword>
<feature type="domain" description="ELP1 N-terminal second beta-propeller" evidence="9">
    <location>
        <begin position="434"/>
        <end position="710"/>
    </location>
</feature>
<dbReference type="GO" id="GO:0002926">
    <property type="term" value="P:tRNA wobble base 5-methoxycarbonylmethyl-2-thiouridinylation"/>
    <property type="evidence" value="ECO:0007669"/>
    <property type="project" value="TreeGrafter"/>
</dbReference>
<reference evidence="13 14" key="1">
    <citation type="submission" date="2015-07" db="EMBL/GenBank/DDBJ databases">
        <title>Draft Genome Sequence of Malassezia furfur CBS1878 and Malassezia pachydermatis CBS1879.</title>
        <authorList>
            <person name="Triana S."/>
            <person name="Ohm R."/>
            <person name="Gonzalez A."/>
            <person name="DeCock H."/>
            <person name="Restrepo S."/>
            <person name="Celis A."/>
        </authorList>
    </citation>
    <scope>NUCLEOTIDE SEQUENCE [LARGE SCALE GENOMIC DNA]</scope>
    <source>
        <strain evidence="13 14">CBS 1879</strain>
    </source>
</reference>
<dbReference type="OrthoDB" id="40048at2759"/>
<keyword evidence="5" id="KW-0539">Nucleus</keyword>
<evidence type="ECO:0000256" key="2">
    <source>
        <dbReference type="ARBA" id="ARBA00006086"/>
    </source>
</evidence>
<feature type="region of interest" description="Disordered" evidence="7">
    <location>
        <begin position="182"/>
        <end position="225"/>
    </location>
</feature>
<evidence type="ECO:0000313" key="13">
    <source>
        <dbReference type="EMBL" id="KOS12650.1"/>
    </source>
</evidence>
<feature type="domain" description="ELP1 TPR" evidence="10">
    <location>
        <begin position="938"/>
        <end position="1098"/>
    </location>
</feature>
<comment type="similarity">
    <text evidence="2 5">Belongs to the ELP1/IKA1 family.</text>
</comment>
<dbReference type="UniPathway" id="UPA00988"/>
<keyword evidence="4" id="KW-0819">tRNA processing</keyword>
<comment type="pathway">
    <text evidence="1">tRNA modification; 5-methoxycarbonylmethyl-2-thiouridine-tRNA biosynthesis.</text>
</comment>
<evidence type="ECO:0000259" key="11">
    <source>
        <dbReference type="Pfam" id="PF23925"/>
    </source>
</evidence>
<keyword evidence="13" id="KW-0418">Kinase</keyword>
<evidence type="ECO:0000259" key="8">
    <source>
        <dbReference type="Pfam" id="PF04762"/>
    </source>
</evidence>
<comment type="function">
    <text evidence="5">Component of the elongator complex which is required for multiple tRNA modifications, including mcm5U (5-methoxycarbonylmethyl uridine), mcm5s2U (5-methoxycarbonylmethyl-2-thiouridine), and ncm5U (5-carbamoylmethyl uridine). The elongator complex catalyzes formation of carboxymethyluridine in the wobble base at position 34 in tRNAs.</text>
</comment>
<comment type="subcellular location">
    <subcellularLocation>
        <location evidence="5">Cytoplasm</location>
    </subcellularLocation>
    <subcellularLocation>
        <location evidence="5">Nucleus</location>
    </subcellularLocation>
</comment>
<dbReference type="Pfam" id="PF23936">
    <property type="entry name" value="HB_ELP1"/>
    <property type="match status" value="1"/>
</dbReference>
<organism evidence="13 14">
    <name type="scientific">Malassezia pachydermatis</name>
    <dbReference type="NCBI Taxonomy" id="77020"/>
    <lineage>
        <taxon>Eukaryota</taxon>
        <taxon>Fungi</taxon>
        <taxon>Dikarya</taxon>
        <taxon>Basidiomycota</taxon>
        <taxon>Ustilaginomycotina</taxon>
        <taxon>Malasseziomycetes</taxon>
        <taxon>Malasseziales</taxon>
        <taxon>Malasseziaceae</taxon>
        <taxon>Malassezia</taxon>
    </lineage>
</organism>
<proteinExistence type="inferred from homology"/>
<dbReference type="GO" id="GO:0005829">
    <property type="term" value="C:cytosol"/>
    <property type="evidence" value="ECO:0007669"/>
    <property type="project" value="TreeGrafter"/>
</dbReference>
<dbReference type="InterPro" id="IPR056164">
    <property type="entry name" value="Beta-prop_ELP1_1st"/>
</dbReference>
<dbReference type="GO" id="GO:0005634">
    <property type="term" value="C:nucleus"/>
    <property type="evidence" value="ECO:0007669"/>
    <property type="project" value="UniProtKB-SubCell"/>
</dbReference>
<feature type="region of interest" description="Disordered" evidence="7">
    <location>
        <begin position="1198"/>
        <end position="1224"/>
    </location>
</feature>
<feature type="compositionally biased region" description="Polar residues" evidence="7">
    <location>
        <begin position="1340"/>
        <end position="1352"/>
    </location>
</feature>
<dbReference type="Pfam" id="PF23797">
    <property type="entry name" value="Beta-prop_ELP1_2nd"/>
    <property type="match status" value="1"/>
</dbReference>
<dbReference type="PIRSF" id="PIRSF017233">
    <property type="entry name" value="IKAP"/>
    <property type="match status" value="1"/>
</dbReference>
<dbReference type="Proteomes" id="UP000037751">
    <property type="component" value="Unassembled WGS sequence"/>
</dbReference>
<dbReference type="InterPro" id="IPR056166">
    <property type="entry name" value="TPR_ELP1"/>
</dbReference>
<keyword evidence="13" id="KW-0808">Transferase</keyword>
<dbReference type="RefSeq" id="XP_017990282.1">
    <property type="nucleotide sequence ID" value="XM_018134891.1"/>
</dbReference>
<evidence type="ECO:0000259" key="12">
    <source>
        <dbReference type="Pfam" id="PF23936"/>
    </source>
</evidence>
<evidence type="ECO:0000259" key="9">
    <source>
        <dbReference type="Pfam" id="PF23797"/>
    </source>
</evidence>
<feature type="domain" description="ELP1 first N-terminal beta-propeller" evidence="8">
    <location>
        <begin position="76"/>
        <end position="397"/>
    </location>
</feature>
<dbReference type="Pfam" id="PF23925">
    <property type="entry name" value="A-sol_ELP1"/>
    <property type="match status" value="1"/>
</dbReference>
<evidence type="ECO:0000256" key="5">
    <source>
        <dbReference type="PIRNR" id="PIRNR017233"/>
    </source>
</evidence>
<dbReference type="VEuPathDB" id="FungiDB:Malapachy_0370"/>
<keyword evidence="3 5" id="KW-0963">Cytoplasm</keyword>
<gene>
    <name evidence="13" type="ORF">Malapachy_0370</name>
</gene>
<feature type="compositionally biased region" description="Low complexity" evidence="7">
    <location>
        <begin position="195"/>
        <end position="206"/>
    </location>
</feature>
<evidence type="ECO:0000256" key="4">
    <source>
        <dbReference type="ARBA" id="ARBA00022694"/>
    </source>
</evidence>
<evidence type="ECO:0000256" key="6">
    <source>
        <dbReference type="SAM" id="Coils"/>
    </source>
</evidence>
<dbReference type="EMBL" id="LGAV01000010">
    <property type="protein sequence ID" value="KOS12650.1"/>
    <property type="molecule type" value="Genomic_DNA"/>
</dbReference>
<feature type="domain" description="ELP1 alpha-solenoid" evidence="11">
    <location>
        <begin position="734"/>
        <end position="930"/>
    </location>
</feature>
<evidence type="ECO:0000256" key="7">
    <source>
        <dbReference type="SAM" id="MobiDB-lite"/>
    </source>
</evidence>
<keyword evidence="14" id="KW-1185">Reference proteome</keyword>
<comment type="caution">
    <text evidence="13">The sequence shown here is derived from an EMBL/GenBank/DDBJ whole genome shotgun (WGS) entry which is preliminary data.</text>
</comment>
<dbReference type="GO" id="GO:0016301">
    <property type="term" value="F:kinase activity"/>
    <property type="evidence" value="ECO:0007669"/>
    <property type="project" value="UniProtKB-KW"/>
</dbReference>
<evidence type="ECO:0000313" key="14">
    <source>
        <dbReference type="Proteomes" id="UP000037751"/>
    </source>
</evidence>
<dbReference type="InterPro" id="IPR006849">
    <property type="entry name" value="Elp1"/>
</dbReference>
<protein>
    <recommendedName>
        <fullName evidence="5">Elongator complex protein 1</fullName>
    </recommendedName>
</protein>
<feature type="coiled-coil region" evidence="6">
    <location>
        <begin position="1123"/>
        <end position="1150"/>
    </location>
</feature>
<name>A0A0M8MS30_9BASI</name>
<dbReference type="Pfam" id="PF04762">
    <property type="entry name" value="Beta-prop_ELP1_1st"/>
    <property type="match status" value="1"/>
</dbReference>
<dbReference type="PANTHER" id="PTHR12747">
    <property type="entry name" value="ELONGATOR COMPLEX PROTEIN 1"/>
    <property type="match status" value="1"/>
</dbReference>
<feature type="region of interest" description="Disordered" evidence="7">
    <location>
        <begin position="1340"/>
        <end position="1367"/>
    </location>
</feature>
<dbReference type="InterPro" id="IPR056169">
    <property type="entry name" value="HB_ELP1"/>
</dbReference>
<dbReference type="GO" id="GO:0000049">
    <property type="term" value="F:tRNA binding"/>
    <property type="evidence" value="ECO:0007669"/>
    <property type="project" value="TreeGrafter"/>
</dbReference>
<dbReference type="InterPro" id="IPR056165">
    <property type="entry name" value="Beta-prop_ELP1_2nd"/>
</dbReference>
<dbReference type="PANTHER" id="PTHR12747:SF0">
    <property type="entry name" value="ELONGATOR COMPLEX PROTEIN 1"/>
    <property type="match status" value="1"/>
</dbReference>
<dbReference type="Pfam" id="PF23878">
    <property type="entry name" value="TPR_ELP1"/>
    <property type="match status" value="1"/>
</dbReference>
<evidence type="ECO:0000259" key="10">
    <source>
        <dbReference type="Pfam" id="PF23878"/>
    </source>
</evidence>
<evidence type="ECO:0000256" key="1">
    <source>
        <dbReference type="ARBA" id="ARBA00005043"/>
    </source>
</evidence>
<accession>A0A0M8MS30</accession>
<dbReference type="SUPFAM" id="SSF69322">
    <property type="entry name" value="Tricorn protease domain 2"/>
    <property type="match status" value="1"/>
</dbReference>
<dbReference type="GeneID" id="28726766"/>
<feature type="domain" description="ELP1 three-helical bundle" evidence="12">
    <location>
        <begin position="1109"/>
        <end position="1282"/>
    </location>
</feature>
<evidence type="ECO:0000256" key="3">
    <source>
        <dbReference type="ARBA" id="ARBA00022490"/>
    </source>
</evidence>
<dbReference type="STRING" id="77020.A0A0M8MS30"/>
<sequence length="1367" mass="151036">MRHVSTLAWRTWPSSTQPWHGVVPDTESDDAVYVYRMDGEDDADTSQLTLARLSDAGTDELAVLSVACAPPTAPAVADFRLLADGGMATENVSTLCIVTGGGDIVLLPLRDDDAFPTPADVVGSVEAGILAAAWSPEEDVLALITGESTPRLLLMTKEFDVMHEAALATDAFGDDQPVNVGWGSKSTQFHGSEGKQAAIKAAQAPAEGDPRGPLTPDDDGRPRISWRSDGTFFIVSSVEMHVDGTRHRILRTFTRTGSLSATSDPSVRGITQVLACRPIGNLIATSQRMGGEWAPGRAGRHDIVFFERNGLRHGEFSLYEDDASLPTFDTATSSLPPFASLHTIHAVAWNVDGSILAVHLSRDGRHVLQLWTTGNYHWYLKQELTYDVLHAFTWHSEHALTLYVAHTHVEKRTMWLETPCSQGARPHDAACVAVVDGAALMLTPFRLQNVPPPMCAMAIWDAPLASPSSSSTPPSPPMHVAWTTATHTDGTTSDYIALLYPRGHIHVWRVPYGVLGASAPRPRPTYVPERVTTMHLPATVRAFQVALAYSDAALYVAALGMEEEEPILYMASTSDVQFEPSPLESQAPFYRLVSVPGRIAFAVHDASGDVMVHSPASPPLRLDPLPSFCAHLVILEMDDTFVPLGLASDGRLLLSDRILAKDATSFTTTDRLVVWTTQTHEAYFLPRMALTEAPHIVALGRRVERGSRLVAAVPSAMALVLQMPRGNLETVYPRPMVLDVIRDALQAHEYGTALRLCRSHRVDLNLLHDHDPAAFLEHVSTMVSQVANVDHINLFLSSLRNEDVTATLYRPWDPSQHKPMPDLDGKVNRVCDALLATLQEVDQRRYLSSILTAHVRKVPADYEAGLRVLRSYMDTDVAVADEACKYIIFLVNADELYKVALGMYDFALALLIAQHSPRDPREYVPFLRSLRAKEPEAYQRFCIDDHLGRHAKALQWLSQAGDVHTDEAMAYMVEHKLYREGLLAWAKEPAHLREAYKRFAEYLGAHQRPAEAATAYQLAGDLISAVQSYKEADQWRQALTVAMEAQYSTAEMQTLARAISEQLEEQHKYDDAARVLLQVQDTEAGIAMLCRANAFVDAQLCCATHQRMDMVETHIAPAALEHQAALLEEADEIEAQLTKQVQRLHELDAKRTQDPAAFYVEEESRGLDNIDVMSDVSQVTQFTRYTTATSVAPTMSTLSLGSKRSSRHKAKAKKEEKKKNAGKKGSVYEEGYLHDSLQKLLQTRLGQLQRDVARLLPILATLGEKQRTAAKTLQSRLLSLEKRVAEAKVDLDQRFAAQEQDRFELMQTLATQVAQLAHAPGAGDSASAVLSTLWRWRQSQAPKPTPTVSNETWKLHLWDEPSSTSRT</sequence>
<dbReference type="InterPro" id="IPR056167">
    <property type="entry name" value="A-sol_ELP1"/>
</dbReference>
<dbReference type="GO" id="GO:0033588">
    <property type="term" value="C:elongator holoenzyme complex"/>
    <property type="evidence" value="ECO:0007669"/>
    <property type="project" value="InterPro"/>
</dbReference>